<sequence length="54" mass="6051">MLGSILQRVEMLSELQRAKGIDQTPCVERADSEVAQDVDFALFTIDRHDLNTAC</sequence>
<gene>
    <name evidence="1" type="ORF">HTY61_17050</name>
</gene>
<dbReference type="RefSeq" id="WP_175277926.1">
    <property type="nucleotide sequence ID" value="NZ_CP054836.1"/>
</dbReference>
<accession>A0A6N1VJU0</accession>
<protein>
    <submittedName>
        <fullName evidence="1">Uncharacterized protein</fullName>
    </submittedName>
</protein>
<evidence type="ECO:0000313" key="2">
    <source>
        <dbReference type="Proteomes" id="UP000509367"/>
    </source>
</evidence>
<dbReference type="Proteomes" id="UP000509367">
    <property type="component" value="Chromosome"/>
</dbReference>
<reference evidence="1 2" key="1">
    <citation type="submission" date="2020-06" db="EMBL/GenBank/DDBJ databases">
        <title>Oricola thermophila sp. nov. isolated from a tidal sediments.</title>
        <authorList>
            <person name="Kwon K.K."/>
            <person name="Yang S.-H."/>
            <person name="Park M.-J."/>
        </authorList>
    </citation>
    <scope>NUCLEOTIDE SEQUENCE [LARGE SCALE GENOMIC DNA]</scope>
    <source>
        <strain evidence="1 2">MEBiC13590</strain>
    </source>
</reference>
<dbReference type="AlphaFoldDB" id="A0A6N1VJU0"/>
<name>A0A6N1VJU0_9HYPH</name>
<proteinExistence type="predicted"/>
<evidence type="ECO:0000313" key="1">
    <source>
        <dbReference type="EMBL" id="QKV20035.1"/>
    </source>
</evidence>
<dbReference type="KEGG" id="orm:HTY61_17050"/>
<organism evidence="1 2">
    <name type="scientific">Oricola thermophila</name>
    <dbReference type="NCBI Taxonomy" id="2742145"/>
    <lineage>
        <taxon>Bacteria</taxon>
        <taxon>Pseudomonadati</taxon>
        <taxon>Pseudomonadota</taxon>
        <taxon>Alphaproteobacteria</taxon>
        <taxon>Hyphomicrobiales</taxon>
        <taxon>Ahrensiaceae</taxon>
        <taxon>Oricola</taxon>
    </lineage>
</organism>
<dbReference type="EMBL" id="CP054836">
    <property type="protein sequence ID" value="QKV20035.1"/>
    <property type="molecule type" value="Genomic_DNA"/>
</dbReference>
<keyword evidence="2" id="KW-1185">Reference proteome</keyword>